<feature type="transmembrane region" description="Helical" evidence="10">
    <location>
        <begin position="74"/>
        <end position="95"/>
    </location>
</feature>
<evidence type="ECO:0000256" key="5">
    <source>
        <dbReference type="ARBA" id="ARBA00022692"/>
    </source>
</evidence>
<dbReference type="GO" id="GO:0005886">
    <property type="term" value="C:plasma membrane"/>
    <property type="evidence" value="ECO:0007669"/>
    <property type="project" value="UniProtKB-SubCell"/>
</dbReference>
<reference evidence="13 14" key="1">
    <citation type="submission" date="2020-02" db="EMBL/GenBank/DDBJ databases">
        <title>Comparative genomics of sulfur disproportionating microorganisms.</title>
        <authorList>
            <person name="Ward L.M."/>
            <person name="Bertran E."/>
            <person name="Johnston D.T."/>
        </authorList>
    </citation>
    <scope>NUCLEOTIDE SEQUENCE [LARGE SCALE GENOMIC DNA]</scope>
    <source>
        <strain evidence="13 14">DSM 100025</strain>
    </source>
</reference>
<evidence type="ECO:0000313" key="14">
    <source>
        <dbReference type="Proteomes" id="UP000469346"/>
    </source>
</evidence>
<keyword evidence="4" id="KW-0997">Cell inner membrane</keyword>
<feature type="domain" description="Prepilin type IV endopeptidase peptidase" evidence="11">
    <location>
        <begin position="106"/>
        <end position="213"/>
    </location>
</feature>
<evidence type="ECO:0000256" key="10">
    <source>
        <dbReference type="SAM" id="Phobius"/>
    </source>
</evidence>
<keyword evidence="7 10" id="KW-0472">Membrane</keyword>
<dbReference type="AlphaFoldDB" id="A0A6N9TS61"/>
<comment type="similarity">
    <text evidence="2 8">Belongs to the peptidase A24 family.</text>
</comment>
<sequence>MERAAPVLFAFAFGACLGSFANVCIHRLPAGASIVRPPSACPACGHAIAWWENVPLLSFVFLRGRCRGCGGRISWRYPAVEILCGVLGAALWLRFGPTPALAAYGLFCLGLVVVAFIDLEHRIIPDVVSLPGIAAGLLASPWLPGLSWIDAVLGALAGGGILYLVAWGYYLATGRLGMGGGDIKLLAMIGAFLGWQALPVVIFLSAAAGAVAGLAAMAARGGDRYMAIPYGPFLAAAAVVALFRGPELMAWYLGLLGG</sequence>
<dbReference type="PROSITE" id="PS51257">
    <property type="entry name" value="PROKAR_LIPOPROTEIN"/>
    <property type="match status" value="1"/>
</dbReference>
<accession>A0A6N9TS61</accession>
<keyword evidence="5 9" id="KW-0812">Transmembrane</keyword>
<name>A0A6N9TS61_DISTH</name>
<keyword evidence="9" id="KW-0808">Transferase</keyword>
<feature type="transmembrane region" description="Helical" evidence="10">
    <location>
        <begin position="126"/>
        <end position="145"/>
    </location>
</feature>
<protein>
    <recommendedName>
        <fullName evidence="9">Prepilin leader peptidase/N-methyltransferase</fullName>
        <ecNumber evidence="9">2.1.1.-</ecNumber>
        <ecNumber evidence="9">3.4.23.43</ecNumber>
    </recommendedName>
</protein>
<dbReference type="Pfam" id="PF01478">
    <property type="entry name" value="Peptidase_A24"/>
    <property type="match status" value="1"/>
</dbReference>
<evidence type="ECO:0000313" key="13">
    <source>
        <dbReference type="EMBL" id="NDY42594.1"/>
    </source>
</evidence>
<keyword evidence="9" id="KW-0645">Protease</keyword>
<dbReference type="GO" id="GO:0032259">
    <property type="term" value="P:methylation"/>
    <property type="evidence" value="ECO:0007669"/>
    <property type="project" value="UniProtKB-KW"/>
</dbReference>
<evidence type="ECO:0000256" key="7">
    <source>
        <dbReference type="ARBA" id="ARBA00023136"/>
    </source>
</evidence>
<keyword evidence="9" id="KW-0378">Hydrolase</keyword>
<dbReference type="InterPro" id="IPR014032">
    <property type="entry name" value="Peptidase_A24A_bac"/>
</dbReference>
<evidence type="ECO:0000256" key="1">
    <source>
        <dbReference type="ARBA" id="ARBA00004429"/>
    </source>
</evidence>
<evidence type="ECO:0000256" key="6">
    <source>
        <dbReference type="ARBA" id="ARBA00022989"/>
    </source>
</evidence>
<gene>
    <name evidence="13" type="ORF">G3N55_07025</name>
</gene>
<keyword evidence="14" id="KW-1185">Reference proteome</keyword>
<dbReference type="EMBL" id="JAAGRR010000068">
    <property type="protein sequence ID" value="NDY42594.1"/>
    <property type="molecule type" value="Genomic_DNA"/>
</dbReference>
<feature type="transmembrane region" description="Helical" evidence="10">
    <location>
        <begin position="225"/>
        <end position="243"/>
    </location>
</feature>
<keyword evidence="6 10" id="KW-1133">Transmembrane helix</keyword>
<comment type="caution">
    <text evidence="13">The sequence shown here is derived from an EMBL/GenBank/DDBJ whole genome shotgun (WGS) entry which is preliminary data.</text>
</comment>
<comment type="catalytic activity">
    <reaction evidence="9">
        <text>Typically cleaves a -Gly-|-Phe- bond to release an N-terminal, basic peptide of 5-8 residues from type IV prepilin, and then N-methylates the new N-terminal amino group, the methyl donor being S-adenosyl-L-methionine.</text>
        <dbReference type="EC" id="3.4.23.43"/>
    </reaction>
</comment>
<feature type="domain" description="Prepilin peptidase A24 N-terminal" evidence="12">
    <location>
        <begin position="13"/>
        <end position="95"/>
    </location>
</feature>
<dbReference type="Pfam" id="PF06750">
    <property type="entry name" value="A24_N_bact"/>
    <property type="match status" value="1"/>
</dbReference>
<dbReference type="InterPro" id="IPR050882">
    <property type="entry name" value="Prepilin_peptidase/N-MTase"/>
</dbReference>
<dbReference type="InterPro" id="IPR000045">
    <property type="entry name" value="Prepilin_IV_endopep_pep"/>
</dbReference>
<keyword evidence="9" id="KW-0511">Multifunctional enzyme</keyword>
<dbReference type="PRINTS" id="PR00864">
    <property type="entry name" value="PREPILNPTASE"/>
</dbReference>
<dbReference type="GO" id="GO:0004190">
    <property type="term" value="F:aspartic-type endopeptidase activity"/>
    <property type="evidence" value="ECO:0007669"/>
    <property type="project" value="UniProtKB-EC"/>
</dbReference>
<evidence type="ECO:0000259" key="12">
    <source>
        <dbReference type="Pfam" id="PF06750"/>
    </source>
</evidence>
<dbReference type="PANTHER" id="PTHR30487">
    <property type="entry name" value="TYPE 4 PREPILIN-LIKE PROTEINS LEADER PEPTIDE-PROCESSING ENZYME"/>
    <property type="match status" value="1"/>
</dbReference>
<evidence type="ECO:0000256" key="3">
    <source>
        <dbReference type="ARBA" id="ARBA00022475"/>
    </source>
</evidence>
<organism evidence="13 14">
    <name type="scientific">Dissulfurirhabdus thermomarina</name>
    <dbReference type="NCBI Taxonomy" id="1765737"/>
    <lineage>
        <taxon>Bacteria</taxon>
        <taxon>Deltaproteobacteria</taxon>
        <taxon>Dissulfurirhabdaceae</taxon>
        <taxon>Dissulfurirhabdus</taxon>
    </lineage>
</organism>
<feature type="transmembrane region" description="Helical" evidence="10">
    <location>
        <begin position="193"/>
        <end position="219"/>
    </location>
</feature>
<dbReference type="GO" id="GO:0008168">
    <property type="term" value="F:methyltransferase activity"/>
    <property type="evidence" value="ECO:0007669"/>
    <property type="project" value="UniProtKB-KW"/>
</dbReference>
<dbReference type="InterPro" id="IPR010627">
    <property type="entry name" value="Prepilin_pept_A24_N"/>
</dbReference>
<dbReference type="Gene3D" id="1.20.120.1220">
    <property type="match status" value="1"/>
</dbReference>
<dbReference type="RefSeq" id="WP_163298731.1">
    <property type="nucleotide sequence ID" value="NZ_JAAGRR010000068.1"/>
</dbReference>
<proteinExistence type="inferred from homology"/>
<comment type="function">
    <text evidence="9">Plays an essential role in type IV pili and type II pseudopili formation by proteolytically removing the leader sequence from substrate proteins and subsequently monomethylating the alpha-amino group of the newly exposed N-terminal phenylalanine.</text>
</comment>
<feature type="transmembrane region" description="Helical" evidence="10">
    <location>
        <begin position="101"/>
        <end position="119"/>
    </location>
</feature>
<dbReference type="PANTHER" id="PTHR30487:SF0">
    <property type="entry name" value="PREPILIN LEADER PEPTIDASE_N-METHYLTRANSFERASE-RELATED"/>
    <property type="match status" value="1"/>
</dbReference>
<evidence type="ECO:0000256" key="4">
    <source>
        <dbReference type="ARBA" id="ARBA00022519"/>
    </source>
</evidence>
<keyword evidence="3" id="KW-1003">Cell membrane</keyword>
<keyword evidence="9" id="KW-0489">Methyltransferase</keyword>
<evidence type="ECO:0000256" key="8">
    <source>
        <dbReference type="RuleBase" id="RU003793"/>
    </source>
</evidence>
<dbReference type="Proteomes" id="UP000469346">
    <property type="component" value="Unassembled WGS sequence"/>
</dbReference>
<dbReference type="EC" id="2.1.1.-" evidence="9"/>
<feature type="transmembrane region" description="Helical" evidence="10">
    <location>
        <begin position="151"/>
        <end position="172"/>
    </location>
</feature>
<evidence type="ECO:0000256" key="2">
    <source>
        <dbReference type="ARBA" id="ARBA00005801"/>
    </source>
</evidence>
<dbReference type="GO" id="GO:0006465">
    <property type="term" value="P:signal peptide processing"/>
    <property type="evidence" value="ECO:0007669"/>
    <property type="project" value="TreeGrafter"/>
</dbReference>
<comment type="subcellular location">
    <subcellularLocation>
        <location evidence="1">Cell inner membrane</location>
        <topology evidence="1">Multi-pass membrane protein</topology>
    </subcellularLocation>
    <subcellularLocation>
        <location evidence="9">Cell membrane</location>
        <topology evidence="9">Multi-pass membrane protein</topology>
    </subcellularLocation>
</comment>
<evidence type="ECO:0000256" key="9">
    <source>
        <dbReference type="RuleBase" id="RU003794"/>
    </source>
</evidence>
<dbReference type="EC" id="3.4.23.43" evidence="9"/>
<evidence type="ECO:0000259" key="11">
    <source>
        <dbReference type="Pfam" id="PF01478"/>
    </source>
</evidence>